<evidence type="ECO:0000256" key="1">
    <source>
        <dbReference type="SAM" id="Phobius"/>
    </source>
</evidence>
<keyword evidence="1" id="KW-1133">Transmembrane helix</keyword>
<dbReference type="EMBL" id="CP071249">
    <property type="protein sequence ID" value="UUF06216.1"/>
    <property type="molecule type" value="Genomic_DNA"/>
</dbReference>
<dbReference type="Proteomes" id="UP001058016">
    <property type="component" value="Chromosome"/>
</dbReference>
<proteinExistence type="predicted"/>
<evidence type="ECO:0000313" key="4">
    <source>
        <dbReference type="Proteomes" id="UP001058016"/>
    </source>
</evidence>
<evidence type="ECO:0000313" key="3">
    <source>
        <dbReference type="EMBL" id="UUF07459.1"/>
    </source>
</evidence>
<dbReference type="Proteomes" id="UP001058072">
    <property type="component" value="Chromosome"/>
</dbReference>
<dbReference type="RefSeq" id="WP_055275337.1">
    <property type="nucleotide sequence ID" value="NZ_CP071249.1"/>
</dbReference>
<organism evidence="3 5">
    <name type="scientific">Turicibacter bilis</name>
    <dbReference type="NCBI Taxonomy" id="2735723"/>
    <lineage>
        <taxon>Bacteria</taxon>
        <taxon>Bacillati</taxon>
        <taxon>Bacillota</taxon>
        <taxon>Erysipelotrichia</taxon>
        <taxon>Erysipelotrichales</taxon>
        <taxon>Turicibacteraceae</taxon>
        <taxon>Turicibacter</taxon>
    </lineage>
</organism>
<keyword evidence="1" id="KW-0812">Transmembrane</keyword>
<evidence type="ECO:0000313" key="2">
    <source>
        <dbReference type="EMBL" id="UUF06216.1"/>
    </source>
</evidence>
<name>A0A9Q9CEH6_9FIRM</name>
<reference evidence="3 4" key="1">
    <citation type="submission" date="2021-03" db="EMBL/GenBank/DDBJ databases">
        <title>Comparative Genomics and Metabolomics in the genus Turicibacter.</title>
        <authorList>
            <person name="Maki J."/>
            <person name="Looft T."/>
        </authorList>
    </citation>
    <scope>NUCLEOTIDE SEQUENCE</scope>
    <source>
        <strain evidence="3">ISU324</strain>
        <strain evidence="2 4">MMM721</strain>
    </source>
</reference>
<keyword evidence="1" id="KW-0472">Membrane</keyword>
<accession>A0A9Q9CEH6</accession>
<dbReference type="EMBL" id="CP071250">
    <property type="protein sequence ID" value="UUF07459.1"/>
    <property type="molecule type" value="Genomic_DNA"/>
</dbReference>
<keyword evidence="4" id="KW-1185">Reference proteome</keyword>
<sequence length="250" mass="29678">MKKRVKENIIIGAGLVTLSLLLHFVHVLIFKDIHHTMIFLVADIAFIPMEVFFTSMILERMLERREKEHDKEKLNMLVGVFYAEIGTQLLAYFVDQDDRVAICKKLRIQDPSIWNDAYFKRLQQLNSSYHYEVQLAKIELGDLKHMLHEGKNLLITLMTTESLHDHETFTEMLMLIMHLKEELDVRDITSLSEAERQHLEQDMSALYRYLTYEWCYYLDYLSKHYPGLFNTAIMLSPFNKKHQRCSLETN</sequence>
<gene>
    <name evidence="2" type="ORF">J0J69_01085</name>
    <name evidence="3" type="ORF">J0J70_07390</name>
</gene>
<protein>
    <submittedName>
        <fullName evidence="3">Uncharacterized protein</fullName>
    </submittedName>
</protein>
<dbReference type="AlphaFoldDB" id="A0A9Q9CEH6"/>
<evidence type="ECO:0000313" key="5">
    <source>
        <dbReference type="Proteomes" id="UP001058072"/>
    </source>
</evidence>
<feature type="transmembrane region" description="Helical" evidence="1">
    <location>
        <begin position="36"/>
        <end position="53"/>
    </location>
</feature>
<feature type="transmembrane region" description="Helical" evidence="1">
    <location>
        <begin position="9"/>
        <end position="30"/>
    </location>
</feature>